<dbReference type="InterPro" id="IPR036895">
    <property type="entry name" value="Uracil-DNA_glycosylase-like_sf"/>
</dbReference>
<dbReference type="GO" id="GO:0006281">
    <property type="term" value="P:DNA repair"/>
    <property type="evidence" value="ECO:0007669"/>
    <property type="project" value="UniProtKB-KW"/>
</dbReference>
<dbReference type="GO" id="GO:0004844">
    <property type="term" value="F:uracil DNA N-glycosylase activity"/>
    <property type="evidence" value="ECO:0007669"/>
    <property type="project" value="UniProtKB-EC"/>
</dbReference>
<keyword evidence="6" id="KW-0479">Metal-binding</keyword>
<dbReference type="GO" id="GO:0051539">
    <property type="term" value="F:4 iron, 4 sulfur cluster binding"/>
    <property type="evidence" value="ECO:0007669"/>
    <property type="project" value="UniProtKB-KW"/>
</dbReference>
<keyword evidence="9" id="KW-0408">Iron</keyword>
<evidence type="ECO:0000256" key="5">
    <source>
        <dbReference type="ARBA" id="ARBA00022485"/>
    </source>
</evidence>
<dbReference type="Pfam" id="PF03167">
    <property type="entry name" value="UDG"/>
    <property type="match status" value="1"/>
</dbReference>
<feature type="domain" description="Uracil-DNA glycosylase-like" evidence="12">
    <location>
        <begin position="31"/>
        <end position="172"/>
    </location>
</feature>
<accession>B3V6T9</accession>
<dbReference type="SUPFAM" id="SSF52141">
    <property type="entry name" value="Uracil-DNA glycosylase-like"/>
    <property type="match status" value="1"/>
</dbReference>
<dbReference type="SMART" id="SM00987">
    <property type="entry name" value="UreE_C"/>
    <property type="match status" value="1"/>
</dbReference>
<dbReference type="AlphaFoldDB" id="B3V6T9"/>
<dbReference type="GO" id="GO:0046872">
    <property type="term" value="F:metal ion binding"/>
    <property type="evidence" value="ECO:0007669"/>
    <property type="project" value="UniProtKB-KW"/>
</dbReference>
<dbReference type="InterPro" id="IPR005122">
    <property type="entry name" value="Uracil-DNA_glycosylase-like"/>
</dbReference>
<dbReference type="PANTHER" id="PTHR33693:SF1">
    <property type="entry name" value="TYPE-4 URACIL-DNA GLYCOSYLASE"/>
    <property type="match status" value="1"/>
</dbReference>
<name>B3V6T9_9ARCH</name>
<comment type="similarity">
    <text evidence="2">Belongs to the uracil-DNA glycosylase (UDG) superfamily. Type 4 (UDGa) family.</text>
</comment>
<comment type="catalytic activity">
    <reaction evidence="1">
        <text>Hydrolyzes single-stranded DNA or mismatched double-stranded DNA and polynucleotides, releasing free uracil.</text>
        <dbReference type="EC" id="3.2.2.27"/>
    </reaction>
</comment>
<evidence type="ECO:0000256" key="11">
    <source>
        <dbReference type="ARBA" id="ARBA00023204"/>
    </source>
</evidence>
<dbReference type="NCBIfam" id="TIGR00758">
    <property type="entry name" value="UDG_fam4"/>
    <property type="match status" value="1"/>
</dbReference>
<keyword evidence="8" id="KW-0378">Hydrolase</keyword>
<evidence type="ECO:0000256" key="9">
    <source>
        <dbReference type="ARBA" id="ARBA00023004"/>
    </source>
</evidence>
<dbReference type="Gene3D" id="3.40.470.10">
    <property type="entry name" value="Uracil-DNA glycosylase-like domain"/>
    <property type="match status" value="1"/>
</dbReference>
<evidence type="ECO:0000313" key="13">
    <source>
        <dbReference type="EMBL" id="ACF10013.1"/>
    </source>
</evidence>
<dbReference type="CDD" id="cd10030">
    <property type="entry name" value="UDG-F4_TTUDGA_SPO1dp_like"/>
    <property type="match status" value="1"/>
</dbReference>
<dbReference type="EC" id="3.2.2.27" evidence="3"/>
<reference evidence="13" key="2">
    <citation type="submission" date="2008-08" db="EMBL/GenBank/DDBJ databases">
        <authorList>
            <person name="Martin-Cuadrado A.-B."/>
            <person name="Rodriguez-Valera F."/>
            <person name="Moreira D."/>
            <person name="Alba J.-C."/>
            <person name="Ivars-Martinez E."/>
            <person name="Henn M.R."/>
            <person name="Talla E."/>
            <person name="Lopez-Garcia P."/>
        </authorList>
    </citation>
    <scope>NUCLEOTIDE SEQUENCE</scope>
</reference>
<dbReference type="PANTHER" id="PTHR33693">
    <property type="entry name" value="TYPE-5 URACIL-DNA GLYCOSYLASE"/>
    <property type="match status" value="1"/>
</dbReference>
<evidence type="ECO:0000256" key="3">
    <source>
        <dbReference type="ARBA" id="ARBA00012030"/>
    </source>
</evidence>
<evidence type="ECO:0000256" key="7">
    <source>
        <dbReference type="ARBA" id="ARBA00022763"/>
    </source>
</evidence>
<keyword evidence="7" id="KW-0227">DNA damage</keyword>
<dbReference type="EMBL" id="EU686642">
    <property type="protein sequence ID" value="ACF10013.1"/>
    <property type="molecule type" value="Genomic_DNA"/>
</dbReference>
<evidence type="ECO:0000256" key="6">
    <source>
        <dbReference type="ARBA" id="ARBA00022723"/>
    </source>
</evidence>
<organism evidence="13">
    <name type="scientific">uncultured marine crenarchaeote SAT1000-49-D2</name>
    <dbReference type="NCBI Taxonomy" id="526692"/>
    <lineage>
        <taxon>Archaea</taxon>
        <taxon>Nitrososphaerota</taxon>
        <taxon>Nitrososphaeria</taxon>
        <taxon>Nitrosopumilales</taxon>
        <taxon>environmental samples</taxon>
    </lineage>
</organism>
<evidence type="ECO:0000256" key="4">
    <source>
        <dbReference type="ARBA" id="ARBA00019403"/>
    </source>
</evidence>
<evidence type="ECO:0000259" key="12">
    <source>
        <dbReference type="SMART" id="SM00986"/>
    </source>
</evidence>
<reference evidence="13" key="1">
    <citation type="journal article" date="2008" name="ISME J.">
        <title>Hindsight in the relative abundance, metabolic potential and genome dynamics of uncultivated marine archaea from comparative metagenomic analyses of bathypelagic plankton of different oceanic regions.</title>
        <authorList>
            <person name="Martin-Cuadrado A.B."/>
            <person name="Rodriguez-Valera F."/>
            <person name="Moreira D."/>
            <person name="Alba J.C."/>
            <person name="Ivars-Martinez E."/>
            <person name="Henn M.R."/>
            <person name="Talla E."/>
            <person name="Lopez-Garcia P."/>
        </authorList>
    </citation>
    <scope>NUCLEOTIDE SEQUENCE</scope>
</reference>
<evidence type="ECO:0000256" key="1">
    <source>
        <dbReference type="ARBA" id="ARBA00001400"/>
    </source>
</evidence>
<evidence type="ECO:0000256" key="8">
    <source>
        <dbReference type="ARBA" id="ARBA00022801"/>
    </source>
</evidence>
<dbReference type="InterPro" id="IPR005273">
    <property type="entry name" value="Ura-DNA_glyco_family4"/>
</dbReference>
<keyword evidence="10" id="KW-0411">Iron-sulfur</keyword>
<keyword evidence="11" id="KW-0234">DNA repair</keyword>
<keyword evidence="5" id="KW-0004">4Fe-4S</keyword>
<proteinExistence type="inferred from homology"/>
<dbReference type="SMART" id="SM00986">
    <property type="entry name" value="UDG"/>
    <property type="match status" value="1"/>
</dbReference>
<sequence>MKETLPLEIIQEKVKTCEKCDLCITRKNAVPGKGNQNADIIFIGEAPGKNEDLHGEPFIGTAGKKLDDALKNAGLTRNSVYITNIVKCRPPKNRIPNDVEKSTCNEYLKAEIAIINPKIICLLGNTPYYSILGGKEISKNHGKFISKDNRMYFVTFHPAATIYNQKLVNVFKNDISKLVK</sequence>
<protein>
    <recommendedName>
        <fullName evidence="4">Type-4 uracil-DNA glycosylase</fullName>
        <ecNumber evidence="3">3.2.2.27</ecNumber>
    </recommendedName>
</protein>
<dbReference type="InterPro" id="IPR051536">
    <property type="entry name" value="UDG_Type-4/5"/>
</dbReference>
<evidence type="ECO:0000256" key="2">
    <source>
        <dbReference type="ARBA" id="ARBA00006521"/>
    </source>
</evidence>
<evidence type="ECO:0000256" key="10">
    <source>
        <dbReference type="ARBA" id="ARBA00023014"/>
    </source>
</evidence>